<evidence type="ECO:0000259" key="2">
    <source>
        <dbReference type="PROSITE" id="PS51272"/>
    </source>
</evidence>
<feature type="domain" description="SLH" evidence="2">
    <location>
        <begin position="1252"/>
        <end position="1315"/>
    </location>
</feature>
<dbReference type="EMBL" id="QUBQ01000007">
    <property type="protein sequence ID" value="REK69547.1"/>
    <property type="molecule type" value="Genomic_DNA"/>
</dbReference>
<keyword evidence="4" id="KW-1185">Reference proteome</keyword>
<dbReference type="InterPro" id="IPR001119">
    <property type="entry name" value="SLH_dom"/>
</dbReference>
<feature type="signal peptide" evidence="1">
    <location>
        <begin position="1"/>
        <end position="29"/>
    </location>
</feature>
<reference evidence="3 4" key="1">
    <citation type="submission" date="2018-08" db="EMBL/GenBank/DDBJ databases">
        <title>Paenibacillus sp. M4BSY-1, whole genome shotgun sequence.</title>
        <authorList>
            <person name="Tuo L."/>
        </authorList>
    </citation>
    <scope>NUCLEOTIDE SEQUENCE [LARGE SCALE GENOMIC DNA]</scope>
    <source>
        <strain evidence="3 4">M4BSY-1</strain>
    </source>
</reference>
<accession>A0A371P0S5</accession>
<gene>
    <name evidence="3" type="ORF">DX130_23885</name>
</gene>
<dbReference type="OrthoDB" id="1805600at2"/>
<organism evidence="3 4">
    <name type="scientific">Paenibacillus paeoniae</name>
    <dbReference type="NCBI Taxonomy" id="2292705"/>
    <lineage>
        <taxon>Bacteria</taxon>
        <taxon>Bacillati</taxon>
        <taxon>Bacillota</taxon>
        <taxon>Bacilli</taxon>
        <taxon>Bacillales</taxon>
        <taxon>Paenibacillaceae</taxon>
        <taxon>Paenibacillus</taxon>
    </lineage>
</organism>
<proteinExistence type="predicted"/>
<sequence length="1393" mass="153636">MKRALSLLLTFALIVTLLPSYMAPQTANAAGAYFLFPNENDTRANARIVSTKTILISGTINGVVGSSISYNVKQVTSTGLEEVLNTTEEITTGITTTGDNRISINSLILFPGMNKITLKGIAGTSMVSESIYIEYRDNPMLYDLKVTFENQDYDMKETEPTMLYSNSPNITQQGQIVITGRAPNATKVTIDINGRSYDFNVSTGNNNNRFSTSQLTIDKGINNIKFRVHNGGQVVETTRQVAFYNGEVTYYNLKISDAAKSSNLQNNTDFSTGSGTGIKISGTAIIPLPLHDLKVDPNNTVPTANIGAKLKDLLALSVQGGASEVAPDTVTYTPTVIDATTKFITVDFSYNLAPLTFDTKNSIRFRAPNLRQYDWSSWIDFTLRNNTKAFIHDINYLTGFDSSMTEPIENKPSIVKAKDLSRVLSLQSTDIPSGGVDVYSVPMGVELLIGNYGTLAGENMANITNLINNILLKTVPVNPTNPIVYKLVVDGNEKPLGQIVNQNVNNEQVSYLRVFLEIQKLPNSGSNTITFQLNHSSASNETKSIIARLLYGPYMKFDSIVDGMDVRFDSVNGTPESLLSQLGNFNGQLFNVVNDSEIKYSGTDQSVFLYINNVAVDLKDAGTLTKFQLDSTSTSSKGTPAFISGILNKAGSNTIKFVFISKSNNYEYTLRFSIVPTNLPTVPAPNTDGVYPYTRGQWPPVSADSSFNKQGSVYTTREADFDVYGTFDFVDLGTVPGNVQSSLSRLTLQDYIVTIDSPNWKSPVSWNLGQEFYLVDKDRNILTQTGGKDGPPIIINPGQKPSTPDASVQFYYDVNAQNFFFTINGQMMPADGSSTVYVITVFNAGVNGPRATHRLEINPISIPYSIKLPVKEERVTNRNFVEVIISSPGADSIIIGKEKAEKVTYVDHGANDSGTAYVEAFRAVVKDLRAGRDTKIPFQITRGDDTIKQELTVKYVPTNIPGAQMLETMSSSHKLFNNALTLTFKKNTQLIRPDHNASTGHASQVYNNNDILFAIANPNDGIVDRHLYEGQPPNYSATSQAAGNLHIGYRFQDEARQFIKASPLFWIDGGLADNPDPSSPAYDPITTGQDPFPFPNLLNKYTDNFAARWGQFDRELMPSSPGSLTLTYDSNVVQSAGTTITVFRFDPYNSKWENIGGVVDEKKRTITVPFTKFGYYVAVKLTRGFNDITDHPYAREAMEAIFSKGIMNAIDPIGMFGGDRYVTRGEFTRMIVRAMDLPLNYQGALHFSYYPETITNANQSSSIYDYRYIETAARAGIVNGKRPGFFDEDVELTRQEAAVILGRALQLKMEPDSTKAKKSLDKIFKDSGNFDFYSIPAVLAIQKKNFIQGKLVNPADPKEGSVFDPKARLLRSDAAIIMARVMNDMKKLPKIYN</sequence>
<evidence type="ECO:0000256" key="1">
    <source>
        <dbReference type="SAM" id="SignalP"/>
    </source>
</evidence>
<name>A0A371P0S5_9BACL</name>
<feature type="domain" description="SLH" evidence="2">
    <location>
        <begin position="1181"/>
        <end position="1245"/>
    </location>
</feature>
<feature type="domain" description="SLH" evidence="2">
    <location>
        <begin position="1321"/>
        <end position="1392"/>
    </location>
</feature>
<protein>
    <submittedName>
        <fullName evidence="3">S-layer homology domain-containing protein</fullName>
    </submittedName>
</protein>
<keyword evidence="1" id="KW-0732">Signal</keyword>
<evidence type="ECO:0000313" key="3">
    <source>
        <dbReference type="EMBL" id="REK69547.1"/>
    </source>
</evidence>
<dbReference type="Proteomes" id="UP000261905">
    <property type="component" value="Unassembled WGS sequence"/>
</dbReference>
<evidence type="ECO:0000313" key="4">
    <source>
        <dbReference type="Proteomes" id="UP000261905"/>
    </source>
</evidence>
<dbReference type="Pfam" id="PF00395">
    <property type="entry name" value="SLH"/>
    <property type="match status" value="1"/>
</dbReference>
<dbReference type="RefSeq" id="WP_116049659.1">
    <property type="nucleotide sequence ID" value="NZ_QUBQ01000007.1"/>
</dbReference>
<feature type="chain" id="PRO_5017026899" evidence="1">
    <location>
        <begin position="30"/>
        <end position="1393"/>
    </location>
</feature>
<dbReference type="PROSITE" id="PS51272">
    <property type="entry name" value="SLH"/>
    <property type="match status" value="3"/>
</dbReference>
<comment type="caution">
    <text evidence="3">The sequence shown here is derived from an EMBL/GenBank/DDBJ whole genome shotgun (WGS) entry which is preliminary data.</text>
</comment>